<dbReference type="Proteomes" id="UP000064893">
    <property type="component" value="Chromosome"/>
</dbReference>
<keyword evidence="4" id="KW-0479">Metal-binding</keyword>
<dbReference type="InterPro" id="IPR000092">
    <property type="entry name" value="Polyprenyl_synt"/>
</dbReference>
<comment type="similarity">
    <text evidence="2 6">Belongs to the FPP/GGPP synthase family.</text>
</comment>
<dbReference type="Pfam" id="PF00348">
    <property type="entry name" value="polyprenyl_synt"/>
    <property type="match status" value="1"/>
</dbReference>
<dbReference type="Gene3D" id="1.10.600.10">
    <property type="entry name" value="Farnesyl Diphosphate Synthase"/>
    <property type="match status" value="1"/>
</dbReference>
<dbReference type="RefSeq" id="WP_057953126.1">
    <property type="nucleotide sequence ID" value="NZ_CP013118.1"/>
</dbReference>
<dbReference type="PROSITE" id="PS00444">
    <property type="entry name" value="POLYPRENYL_SYNTHASE_2"/>
    <property type="match status" value="1"/>
</dbReference>
<dbReference type="GO" id="GO:0008299">
    <property type="term" value="P:isoprenoid biosynthetic process"/>
    <property type="evidence" value="ECO:0007669"/>
    <property type="project" value="InterPro"/>
</dbReference>
<dbReference type="EMBL" id="CP013118">
    <property type="protein sequence ID" value="ALO15692.1"/>
    <property type="molecule type" value="Genomic_DNA"/>
</dbReference>
<dbReference type="InterPro" id="IPR008949">
    <property type="entry name" value="Isoprenoid_synthase_dom_sf"/>
</dbReference>
<dbReference type="GO" id="GO:0052923">
    <property type="term" value="F:all-trans-nonaprenyl-diphosphate synthase (geranyl-diphosphate specific) activity"/>
    <property type="evidence" value="ECO:0007669"/>
    <property type="project" value="UniProtKB-EC"/>
</dbReference>
<reference evidence="7 8" key="1">
    <citation type="submission" date="2015-11" db="EMBL/GenBank/DDBJ databases">
        <title>Description and complete genome sequence of a novel strain predominating in hypersaline microbial mats and representing a new family of the Bacteriodetes phylum.</title>
        <authorList>
            <person name="Spring S."/>
            <person name="Bunk B."/>
            <person name="Sproer C."/>
            <person name="Klenk H.-P."/>
        </authorList>
    </citation>
    <scope>NUCLEOTIDE SEQUENCE [LARGE SCALE GENOMIC DNA]</scope>
    <source>
        <strain evidence="7 8">L21-Spi-D4</strain>
    </source>
</reference>
<dbReference type="InterPro" id="IPR033749">
    <property type="entry name" value="Polyprenyl_synt_CS"/>
</dbReference>
<accession>A0A0S2I0Z9</accession>
<evidence type="ECO:0000256" key="4">
    <source>
        <dbReference type="ARBA" id="ARBA00022723"/>
    </source>
</evidence>
<evidence type="ECO:0000313" key="8">
    <source>
        <dbReference type="Proteomes" id="UP000064893"/>
    </source>
</evidence>
<evidence type="ECO:0000256" key="2">
    <source>
        <dbReference type="ARBA" id="ARBA00006706"/>
    </source>
</evidence>
<keyword evidence="8" id="KW-1185">Reference proteome</keyword>
<gene>
    <name evidence="7" type="primary">sdsA</name>
    <name evidence="7" type="ORF">L21SP5_02055</name>
</gene>
<dbReference type="EC" id="2.5.1.84" evidence="7"/>
<dbReference type="CDD" id="cd00685">
    <property type="entry name" value="Trans_IPPS_HT"/>
    <property type="match status" value="1"/>
</dbReference>
<dbReference type="GO" id="GO:0046872">
    <property type="term" value="F:metal ion binding"/>
    <property type="evidence" value="ECO:0007669"/>
    <property type="project" value="UniProtKB-KW"/>
</dbReference>
<dbReference type="SUPFAM" id="SSF48576">
    <property type="entry name" value="Terpenoid synthases"/>
    <property type="match status" value="1"/>
</dbReference>
<dbReference type="PANTHER" id="PTHR12001:SF69">
    <property type="entry name" value="ALL TRANS-POLYPRENYL-DIPHOSPHATE SYNTHASE PDSS1"/>
    <property type="match status" value="1"/>
</dbReference>
<dbReference type="OrthoDB" id="9805316at2"/>
<dbReference type="PANTHER" id="PTHR12001">
    <property type="entry name" value="GERANYLGERANYL PYROPHOSPHATE SYNTHASE"/>
    <property type="match status" value="1"/>
</dbReference>
<protein>
    <submittedName>
        <fullName evidence="7">All-trans-nonaprenyl-diphosphate synthase (Geranyl-diphosphate specific)</fullName>
        <ecNumber evidence="7">2.5.1.84</ecNumber>
    </submittedName>
</protein>
<sequence length="324" mass="36785">MSKLNTIKQPISKEMADFQVFFKSTMKSTTPLLDIITRFILRTKGKQMRPMLVFLSAGMHGKINDATHHAAALIELMHTATLTHDDVVDDSNFRRGFFSINALWKNKIAVLIGDYLLARGLLLSVKHKQYHLLEVVSKAVDEMSQGELLQIEKARKLNIDEAVYFKIIEQKTAALIAACVKAGAISVNAPENTVEAMEQFGLKLGMAFQIKDDLFDYEPNGITGKPSGNDIKEKKMTLPLIHVKNLLSAKERRQILRLIKKKRKTKKEVLNLIQLVDKHGGITYARQKMEEYKNGAIDILKQFPESEYKNSLLEIVEYTVSRKK</sequence>
<evidence type="ECO:0000313" key="7">
    <source>
        <dbReference type="EMBL" id="ALO15692.1"/>
    </source>
</evidence>
<keyword evidence="5" id="KW-0460">Magnesium</keyword>
<evidence type="ECO:0000256" key="5">
    <source>
        <dbReference type="ARBA" id="ARBA00022842"/>
    </source>
</evidence>
<dbReference type="AlphaFoldDB" id="A0A0S2I0Z9"/>
<organism evidence="7 8">
    <name type="scientific">Salinivirga cyanobacteriivorans</name>
    <dbReference type="NCBI Taxonomy" id="1307839"/>
    <lineage>
        <taxon>Bacteria</taxon>
        <taxon>Pseudomonadati</taxon>
        <taxon>Bacteroidota</taxon>
        <taxon>Bacteroidia</taxon>
        <taxon>Bacteroidales</taxon>
        <taxon>Salinivirgaceae</taxon>
        <taxon>Salinivirga</taxon>
    </lineage>
</organism>
<evidence type="ECO:0000256" key="6">
    <source>
        <dbReference type="RuleBase" id="RU004466"/>
    </source>
</evidence>
<dbReference type="STRING" id="1307839.L21SP5_02055"/>
<evidence type="ECO:0000256" key="1">
    <source>
        <dbReference type="ARBA" id="ARBA00001946"/>
    </source>
</evidence>
<comment type="cofactor">
    <cofactor evidence="1">
        <name>Mg(2+)</name>
        <dbReference type="ChEBI" id="CHEBI:18420"/>
    </cofactor>
</comment>
<keyword evidence="3 6" id="KW-0808">Transferase</keyword>
<name>A0A0S2I0Z9_9BACT</name>
<proteinExistence type="inferred from homology"/>
<dbReference type="SFLD" id="SFLDS00005">
    <property type="entry name" value="Isoprenoid_Synthase_Type_I"/>
    <property type="match status" value="1"/>
</dbReference>
<dbReference type="KEGG" id="blq:L21SP5_02055"/>
<evidence type="ECO:0000256" key="3">
    <source>
        <dbReference type="ARBA" id="ARBA00022679"/>
    </source>
</evidence>
<dbReference type="PATRIC" id="fig|1307839.3.peg.2169"/>